<dbReference type="EMBL" id="JAENIJ010000029">
    <property type="protein sequence ID" value="MBK1883878.1"/>
    <property type="molecule type" value="Genomic_DNA"/>
</dbReference>
<dbReference type="Proteomes" id="UP000603141">
    <property type="component" value="Unassembled WGS sequence"/>
</dbReference>
<keyword evidence="2" id="KW-1185">Reference proteome</keyword>
<dbReference type="AlphaFoldDB" id="A0A934SET6"/>
<gene>
    <name evidence="1" type="ORF">JIN85_15780</name>
</gene>
<proteinExistence type="predicted"/>
<organism evidence="1 2">
    <name type="scientific">Luteolibacter pohnpeiensis</name>
    <dbReference type="NCBI Taxonomy" id="454153"/>
    <lineage>
        <taxon>Bacteria</taxon>
        <taxon>Pseudomonadati</taxon>
        <taxon>Verrucomicrobiota</taxon>
        <taxon>Verrucomicrobiia</taxon>
        <taxon>Verrucomicrobiales</taxon>
        <taxon>Verrucomicrobiaceae</taxon>
        <taxon>Luteolibacter</taxon>
    </lineage>
</organism>
<name>A0A934SET6_9BACT</name>
<sequence>MRIKTFVDTNPEDAESRVNRWLSRNPGIEVVQLAQSESGCSDHGPWSVTITLLYREATKEIQEEISLTSERALEDPVVMEFPNQETIGSA</sequence>
<comment type="caution">
    <text evidence="1">The sequence shown here is derived from an EMBL/GenBank/DDBJ whole genome shotgun (WGS) entry which is preliminary data.</text>
</comment>
<accession>A0A934SET6</accession>
<protein>
    <submittedName>
        <fullName evidence="1">Uncharacterized protein</fullName>
    </submittedName>
</protein>
<evidence type="ECO:0000313" key="2">
    <source>
        <dbReference type="Proteomes" id="UP000603141"/>
    </source>
</evidence>
<dbReference type="RefSeq" id="WP_200272479.1">
    <property type="nucleotide sequence ID" value="NZ_JAENIJ010000029.1"/>
</dbReference>
<evidence type="ECO:0000313" key="1">
    <source>
        <dbReference type="EMBL" id="MBK1883878.1"/>
    </source>
</evidence>
<reference evidence="1" key="1">
    <citation type="submission" date="2021-01" db="EMBL/GenBank/DDBJ databases">
        <title>Modified the classification status of verrucomicrobia.</title>
        <authorList>
            <person name="Feng X."/>
        </authorList>
    </citation>
    <scope>NUCLEOTIDE SEQUENCE</scope>
    <source>
        <strain evidence="1">KCTC 22041</strain>
    </source>
</reference>